<accession>A0A2K9PVE5</accession>
<evidence type="ECO:0000259" key="1">
    <source>
        <dbReference type="Pfam" id="PF01872"/>
    </source>
</evidence>
<dbReference type="AlphaFoldDB" id="A0A2K9PVE5"/>
<dbReference type="GO" id="GO:0009231">
    <property type="term" value="P:riboflavin biosynthetic process"/>
    <property type="evidence" value="ECO:0007669"/>
    <property type="project" value="InterPro"/>
</dbReference>
<dbReference type="EMBL" id="CP025791">
    <property type="protein sequence ID" value="AUP80788.1"/>
    <property type="molecule type" value="Genomic_DNA"/>
</dbReference>
<dbReference type="KEGG" id="fek:C1H87_19545"/>
<gene>
    <name evidence="2" type="ORF">C1H87_19545</name>
</gene>
<dbReference type="SUPFAM" id="SSF53597">
    <property type="entry name" value="Dihydrofolate reductase-like"/>
    <property type="match status" value="1"/>
</dbReference>
<keyword evidence="2" id="KW-0418">Kinase</keyword>
<organism evidence="2 3">
    <name type="scientific">Flavivirga eckloniae</name>
    <dbReference type="NCBI Taxonomy" id="1803846"/>
    <lineage>
        <taxon>Bacteria</taxon>
        <taxon>Pseudomonadati</taxon>
        <taxon>Bacteroidota</taxon>
        <taxon>Flavobacteriia</taxon>
        <taxon>Flavobacteriales</taxon>
        <taxon>Flavobacteriaceae</taxon>
        <taxon>Flavivirga</taxon>
    </lineage>
</organism>
<dbReference type="OrthoDB" id="195113at2"/>
<dbReference type="PANTHER" id="PTHR38011:SF11">
    <property type="entry name" value="2,5-DIAMINO-6-RIBOSYLAMINO-4(3H)-PYRIMIDINONE 5'-PHOSPHATE REDUCTASE"/>
    <property type="match status" value="1"/>
</dbReference>
<evidence type="ECO:0000313" key="2">
    <source>
        <dbReference type="EMBL" id="AUP80788.1"/>
    </source>
</evidence>
<dbReference type="Gene3D" id="3.40.430.10">
    <property type="entry name" value="Dihydrofolate Reductase, subunit A"/>
    <property type="match status" value="1"/>
</dbReference>
<dbReference type="InterPro" id="IPR002734">
    <property type="entry name" value="RibDG_C"/>
</dbReference>
<sequence>MAYKNIVFLGKSIDNYIAGKNGELDWLDMIPNPEQNGMGYYELMDEIDAIVMGKTTFESVISFDIDWPYKKHVFVLSYTLKDIPENLKDKVTLLSGTETDVLDAIHKKGFNNLYIDGGKTVQNFLKQDLIDELRLTTIPIILGDGVPLFDVLPKSMVFNHVKTEVFLNQIVQSHYQRKNKV</sequence>
<dbReference type="InterPro" id="IPR050765">
    <property type="entry name" value="Riboflavin_Biosynth_HTPR"/>
</dbReference>
<evidence type="ECO:0000313" key="3">
    <source>
        <dbReference type="Proteomes" id="UP000235826"/>
    </source>
</evidence>
<name>A0A2K9PVE5_9FLAO</name>
<keyword evidence="3" id="KW-1185">Reference proteome</keyword>
<dbReference type="InterPro" id="IPR024072">
    <property type="entry name" value="DHFR-like_dom_sf"/>
</dbReference>
<keyword evidence="2" id="KW-0808">Transferase</keyword>
<dbReference type="GO" id="GO:0016301">
    <property type="term" value="F:kinase activity"/>
    <property type="evidence" value="ECO:0007669"/>
    <property type="project" value="UniProtKB-KW"/>
</dbReference>
<dbReference type="Pfam" id="PF01872">
    <property type="entry name" value="RibD_C"/>
    <property type="match status" value="1"/>
</dbReference>
<dbReference type="Proteomes" id="UP000235826">
    <property type="component" value="Chromosome"/>
</dbReference>
<proteinExistence type="predicted"/>
<feature type="domain" description="Bacterial bifunctional deaminase-reductase C-terminal" evidence="1">
    <location>
        <begin position="7"/>
        <end position="169"/>
    </location>
</feature>
<dbReference type="RefSeq" id="WP_102757434.1">
    <property type="nucleotide sequence ID" value="NZ_CP025791.1"/>
</dbReference>
<protein>
    <submittedName>
        <fullName evidence="2">Diacylglycerol kinase</fullName>
    </submittedName>
</protein>
<dbReference type="GO" id="GO:0008703">
    <property type="term" value="F:5-amino-6-(5-phosphoribosylamino)uracil reductase activity"/>
    <property type="evidence" value="ECO:0007669"/>
    <property type="project" value="InterPro"/>
</dbReference>
<reference evidence="2 3" key="1">
    <citation type="submission" date="2018-01" db="EMBL/GenBank/DDBJ databases">
        <title>Complete genome sequence of Flavivirga eckloniae ECD14 isolated from seaweed Ecklonia cava.</title>
        <authorList>
            <person name="Lee J.H."/>
            <person name="Baik K.S."/>
            <person name="Seong C.N."/>
        </authorList>
    </citation>
    <scope>NUCLEOTIDE SEQUENCE [LARGE SCALE GENOMIC DNA]</scope>
    <source>
        <strain evidence="2 3">ECD14</strain>
    </source>
</reference>
<dbReference type="PANTHER" id="PTHR38011">
    <property type="entry name" value="DIHYDROFOLATE REDUCTASE FAMILY PROTEIN (AFU_ORTHOLOGUE AFUA_8G06820)"/>
    <property type="match status" value="1"/>
</dbReference>